<dbReference type="InterPro" id="IPR008991">
    <property type="entry name" value="Translation_prot_SH3-like_sf"/>
</dbReference>
<evidence type="ECO:0000259" key="7">
    <source>
        <dbReference type="SMART" id="SM01382"/>
    </source>
</evidence>
<dbReference type="AlphaFoldDB" id="A0A193DTD9"/>
<dbReference type="PANTHER" id="PTHR13691">
    <property type="entry name" value="RIBOSOMAL PROTEIN L2"/>
    <property type="match status" value="1"/>
</dbReference>
<evidence type="ECO:0000256" key="6">
    <source>
        <dbReference type="SAM" id="MobiDB-lite"/>
    </source>
</evidence>
<dbReference type="Gene3D" id="2.30.30.30">
    <property type="match status" value="1"/>
</dbReference>
<dbReference type="Gene3D" id="4.10.950.10">
    <property type="entry name" value="Ribosomal protein L2, domain 3"/>
    <property type="match status" value="1"/>
</dbReference>
<geneLocation type="mitochondrion" evidence="9"/>
<evidence type="ECO:0000259" key="8">
    <source>
        <dbReference type="SMART" id="SM01383"/>
    </source>
</evidence>
<name>A0A193DTD9_9MONI</name>
<dbReference type="Pfam" id="PF00181">
    <property type="entry name" value="Ribosomal_L2_N"/>
    <property type="match status" value="1"/>
</dbReference>
<dbReference type="InterPro" id="IPR022669">
    <property type="entry name" value="Ribosomal_uL2_C"/>
</dbReference>
<keyword evidence="4 9" id="KW-0496">Mitochondrion</keyword>
<evidence type="ECO:0000256" key="4">
    <source>
        <dbReference type="ARBA" id="ARBA00023128"/>
    </source>
</evidence>
<dbReference type="PROSITE" id="PS00467">
    <property type="entry name" value="RIBOSOMAL_L2"/>
    <property type="match status" value="1"/>
</dbReference>
<protein>
    <submittedName>
        <fullName evidence="9">Ribosomal protein l2</fullName>
    </submittedName>
</protein>
<evidence type="ECO:0000256" key="1">
    <source>
        <dbReference type="ARBA" id="ARBA00004173"/>
    </source>
</evidence>
<feature type="domain" description="Large ribosomal subunit protein uL2 C-terminal" evidence="7">
    <location>
        <begin position="366"/>
        <end position="485"/>
    </location>
</feature>
<comment type="subcellular location">
    <subcellularLocation>
        <location evidence="1">Mitochondrion</location>
    </subcellularLocation>
</comment>
<dbReference type="GO" id="GO:0005762">
    <property type="term" value="C:mitochondrial large ribosomal subunit"/>
    <property type="evidence" value="ECO:0007669"/>
    <property type="project" value="TreeGrafter"/>
</dbReference>
<dbReference type="InterPro" id="IPR022666">
    <property type="entry name" value="Ribosomal_uL2_RNA-bd_dom"/>
</dbReference>
<sequence length="486" mass="55316">GGGSKRLQRRIDLKRSTSSLGIIERIEYDPNRSSWIALVRWIEGVRSLKKRKLSKAKAPRRPVYSTRPKYEGPGHSRRASRPPYEGGLGGPRVGGSREKLPFGPFPGFPRKGGWVEEMSEFAFSPCICHFFDRSNAKQRWMRRRRPGGRTRLFSSHKTPLAFLLEGSHQRKRLAFEGSRQRKRQAGMKTGEALCATLKQELRKRKTLPRSAPLVFENAWRFLRLRGDNTLSPSEGPRWRTHSVLWAQRIKRKARESFWQNEETIFEPKHSFEGPKADQRPKDKACEVDRTPFTYILASHQLEAGEMVMNYDWSKPSTSFNTANEGRKWVEEKLPWGSRQAGSWLRPGGDYADPYSDKNYILDSYFQMVGNCIPLAHIARGAWVHNIEWKPGQGAKLTRAAGTKAKIIEKLENTPQCMVRLPSGVHQLLDSRCRATIGIVSNPNHGKRRLSKAGQSRWLGRRPIVRGVAMNPVDHPHGGGEGRTKGG</sequence>
<feature type="non-terminal residue" evidence="9">
    <location>
        <position position="486"/>
    </location>
</feature>
<feature type="region of interest" description="Disordered" evidence="6">
    <location>
        <begin position="52"/>
        <end position="101"/>
    </location>
</feature>
<gene>
    <name evidence="9" type="primary">rpl2</name>
</gene>
<accession>A0A193DTD9</accession>
<dbReference type="SUPFAM" id="SSF50249">
    <property type="entry name" value="Nucleic acid-binding proteins"/>
    <property type="match status" value="1"/>
</dbReference>
<dbReference type="Pfam" id="PF03947">
    <property type="entry name" value="Ribosomal_L2_C"/>
    <property type="match status" value="1"/>
</dbReference>
<dbReference type="GO" id="GO:0003723">
    <property type="term" value="F:RNA binding"/>
    <property type="evidence" value="ECO:0007669"/>
    <property type="project" value="TreeGrafter"/>
</dbReference>
<dbReference type="PANTHER" id="PTHR13691:SF72">
    <property type="entry name" value="EXPRESSED PROTEIN"/>
    <property type="match status" value="1"/>
</dbReference>
<dbReference type="SMART" id="SM01382">
    <property type="entry name" value="Ribosomal_L2_C"/>
    <property type="match status" value="1"/>
</dbReference>
<dbReference type="InterPro" id="IPR014722">
    <property type="entry name" value="Rib_uL2_dom2"/>
</dbReference>
<dbReference type="SUPFAM" id="SSF50104">
    <property type="entry name" value="Translation proteins SH3-like domain"/>
    <property type="match status" value="1"/>
</dbReference>
<dbReference type="InterPro" id="IPR002171">
    <property type="entry name" value="Ribosomal_uL2"/>
</dbReference>
<dbReference type="Gene3D" id="2.40.50.140">
    <property type="entry name" value="Nucleic acid-binding proteins"/>
    <property type="match status" value="1"/>
</dbReference>
<evidence type="ECO:0000256" key="2">
    <source>
        <dbReference type="ARBA" id="ARBA00005636"/>
    </source>
</evidence>
<dbReference type="InterPro" id="IPR012340">
    <property type="entry name" value="NA-bd_OB-fold"/>
</dbReference>
<evidence type="ECO:0000256" key="3">
    <source>
        <dbReference type="ARBA" id="ARBA00022980"/>
    </source>
</evidence>
<dbReference type="EMBL" id="KU352844">
    <property type="protein sequence ID" value="ANN45597.1"/>
    <property type="molecule type" value="mRNA"/>
</dbReference>
<comment type="similarity">
    <text evidence="2">Belongs to the universal ribosomal protein uL2 family.</text>
</comment>
<dbReference type="GO" id="GO:0003735">
    <property type="term" value="F:structural constituent of ribosome"/>
    <property type="evidence" value="ECO:0007669"/>
    <property type="project" value="InterPro"/>
</dbReference>
<dbReference type="InterPro" id="IPR022671">
    <property type="entry name" value="Ribosomal_uL2_CS"/>
</dbReference>
<evidence type="ECO:0000313" key="9">
    <source>
        <dbReference type="EMBL" id="ANN45597.1"/>
    </source>
</evidence>
<reference evidence="9" key="1">
    <citation type="journal article" date="2016" name="BMC Evol. Biol.">
        <title>Reverse U-to-C editing exceeds C-to-U RNA editing in some ferns - a monilophyte-wide comparison of chloroplast and mitochondrial RNA editing suggests independent evolution of the two processes in both organelles.</title>
        <authorList>
            <person name="Knie N."/>
            <person name="Grewe F."/>
            <person name="Fischer S."/>
            <person name="Knoop V."/>
        </authorList>
    </citation>
    <scope>NUCLEOTIDE SEQUENCE</scope>
</reference>
<evidence type="ECO:0000256" key="5">
    <source>
        <dbReference type="ARBA" id="ARBA00023274"/>
    </source>
</evidence>
<dbReference type="GO" id="GO:0032543">
    <property type="term" value="P:mitochondrial translation"/>
    <property type="evidence" value="ECO:0007669"/>
    <property type="project" value="TreeGrafter"/>
</dbReference>
<dbReference type="InterPro" id="IPR014726">
    <property type="entry name" value="Ribosomal_uL2_dom3"/>
</dbReference>
<keyword evidence="3 9" id="KW-0689">Ribosomal protein</keyword>
<feature type="non-terminal residue" evidence="9">
    <location>
        <position position="1"/>
    </location>
</feature>
<organism evidence="9">
    <name type="scientific">Angiopteris madagascariensis</name>
    <dbReference type="NCBI Taxonomy" id="301479"/>
    <lineage>
        <taxon>Eukaryota</taxon>
        <taxon>Viridiplantae</taxon>
        <taxon>Streptophyta</taxon>
        <taxon>Embryophyta</taxon>
        <taxon>Tracheophyta</taxon>
        <taxon>Polypodiopsida</taxon>
        <taxon>Marattiidae</taxon>
        <taxon>Marattiales</taxon>
        <taxon>Marattiaceae</taxon>
        <taxon>Angiopteris</taxon>
    </lineage>
</organism>
<proteinExistence type="evidence at transcript level"/>
<feature type="domain" description="Large ribosomal subunit protein uL2 RNA-binding" evidence="8">
    <location>
        <begin position="1"/>
        <end position="65"/>
    </location>
</feature>
<dbReference type="SMART" id="SM01383">
    <property type="entry name" value="Ribosomal_L2"/>
    <property type="match status" value="1"/>
</dbReference>
<keyword evidence="5" id="KW-0687">Ribonucleoprotein</keyword>